<dbReference type="Pfam" id="PF21075">
    <property type="entry name" value="GDH_ACT1"/>
    <property type="match status" value="1"/>
</dbReference>
<dbReference type="GO" id="GO:0004352">
    <property type="term" value="F:glutamate dehydrogenase (NAD+) activity"/>
    <property type="evidence" value="ECO:0007669"/>
    <property type="project" value="InterPro"/>
</dbReference>
<dbReference type="InterPro" id="IPR048381">
    <property type="entry name" value="GDH_C"/>
</dbReference>
<feature type="domain" description="NAD-glutamate dehydrogenase ACT2" evidence="5">
    <location>
        <begin position="386"/>
        <end position="472"/>
    </location>
</feature>
<dbReference type="SUPFAM" id="SSF53223">
    <property type="entry name" value="Aminoacid dehydrogenase-like, N-terminal domain"/>
    <property type="match status" value="1"/>
</dbReference>
<feature type="domain" description="NAD-glutamate dehydrogenase N-terminal ACT1" evidence="4">
    <location>
        <begin position="34"/>
        <end position="165"/>
    </location>
</feature>
<dbReference type="OrthoDB" id="9758052at2"/>
<feature type="domain" description="NAD-glutamate dehydrogenase catalytic" evidence="2">
    <location>
        <begin position="704"/>
        <end position="1199"/>
    </location>
</feature>
<dbReference type="InterPro" id="IPR028971">
    <property type="entry name" value="NAD-GDH_cat"/>
</dbReference>
<dbReference type="InterPro" id="IPR049059">
    <property type="entry name" value="NAD_Glu_DH_HM1"/>
</dbReference>
<dbReference type="PANTHER" id="PTHR43403">
    <property type="entry name" value="NAD-SPECIFIC GLUTAMATE DEHYDROGENASE"/>
    <property type="match status" value="1"/>
</dbReference>
<dbReference type="HOGENOM" id="CLU_003404_1_1_5"/>
<dbReference type="EMBL" id="AEWJ01000025">
    <property type="protein sequence ID" value="EGD59735.1"/>
    <property type="molecule type" value="Genomic_DNA"/>
</dbReference>
<keyword evidence="8" id="KW-1185">Reference proteome</keyword>
<proteinExistence type="predicted"/>
<dbReference type="eggNOG" id="COG2902">
    <property type="taxonomic scope" value="Bacteria"/>
</dbReference>
<evidence type="ECO:0000259" key="6">
    <source>
        <dbReference type="Pfam" id="PF21077"/>
    </source>
</evidence>
<dbReference type="PIRSF" id="PIRSF036761">
    <property type="entry name" value="GDH_Mll4104"/>
    <property type="match status" value="1"/>
</dbReference>
<feature type="domain" description="NAD-specific glutamate dehydrogenase C-terminal" evidence="3">
    <location>
        <begin position="1244"/>
        <end position="1567"/>
    </location>
</feature>
<dbReference type="Proteomes" id="UP000004728">
    <property type="component" value="Unassembled WGS sequence"/>
</dbReference>
<dbReference type="InParanoid" id="F1Z6S5"/>
<dbReference type="InterPro" id="IPR049056">
    <property type="entry name" value="NAD_Glu_DH_HM3"/>
</dbReference>
<dbReference type="GO" id="GO:0006538">
    <property type="term" value="P:L-glutamate catabolic process"/>
    <property type="evidence" value="ECO:0007669"/>
    <property type="project" value="InterPro"/>
</dbReference>
<dbReference type="InterPro" id="IPR049058">
    <property type="entry name" value="NAD_Glu_DH_HM2"/>
</dbReference>
<reference evidence="7 8" key="1">
    <citation type="journal article" date="2012" name="J. Bacteriol.">
        <title>Draft Genome Sequence of Novosphingobium nitrogenifigens Y88T.</title>
        <authorList>
            <person name="Strabala T.J."/>
            <person name="Macdonald L."/>
            <person name="Liu V."/>
            <person name="Smit A.M."/>
        </authorList>
    </citation>
    <scope>NUCLEOTIDE SEQUENCE [LARGE SCALE GENOMIC DNA]</scope>
    <source>
        <strain evidence="7 8">DSM 19370</strain>
    </source>
</reference>
<dbReference type="InterPro" id="IPR007780">
    <property type="entry name" value="NAD_Glu_DH_bac"/>
</dbReference>
<dbReference type="PANTHER" id="PTHR43403:SF1">
    <property type="entry name" value="NAD-SPECIFIC GLUTAMATE DEHYDROGENASE"/>
    <property type="match status" value="1"/>
</dbReference>
<dbReference type="InterPro" id="IPR036291">
    <property type="entry name" value="NAD(P)-bd_dom_sf"/>
</dbReference>
<dbReference type="Pfam" id="PF05088">
    <property type="entry name" value="Bac_GDH_CD"/>
    <property type="match status" value="1"/>
</dbReference>
<dbReference type="Gene3D" id="3.40.50.720">
    <property type="entry name" value="NAD(P)-binding Rossmann-like Domain"/>
    <property type="match status" value="1"/>
</dbReference>
<dbReference type="InterPro" id="IPR049062">
    <property type="entry name" value="NAD_Glu_DH_ACT2"/>
</dbReference>
<evidence type="ECO:0000313" key="8">
    <source>
        <dbReference type="Proteomes" id="UP000004728"/>
    </source>
</evidence>
<dbReference type="Pfam" id="PF21077">
    <property type="entry name" value="GDH_ACT3"/>
    <property type="match status" value="1"/>
</dbReference>
<evidence type="ECO:0000313" key="7">
    <source>
        <dbReference type="EMBL" id="EGD59735.1"/>
    </source>
</evidence>
<dbReference type="Pfam" id="PF21076">
    <property type="entry name" value="GDH_ACT2"/>
    <property type="match status" value="1"/>
</dbReference>
<dbReference type="InterPro" id="IPR049064">
    <property type="entry name" value="NAD_Glu_DH_ACT3"/>
</dbReference>
<dbReference type="InterPro" id="IPR046346">
    <property type="entry name" value="Aminoacid_DH-like_N_sf"/>
</dbReference>
<dbReference type="GO" id="GO:0004069">
    <property type="term" value="F:L-aspartate:2-oxoglutarate aminotransferase activity"/>
    <property type="evidence" value="ECO:0007669"/>
    <property type="project" value="InterPro"/>
</dbReference>
<evidence type="ECO:0000256" key="1">
    <source>
        <dbReference type="ARBA" id="ARBA00023002"/>
    </source>
</evidence>
<evidence type="ECO:0000259" key="4">
    <source>
        <dbReference type="Pfam" id="PF21075"/>
    </source>
</evidence>
<dbReference type="Pfam" id="PF21073">
    <property type="entry name" value="GDH_HM1"/>
    <property type="match status" value="1"/>
</dbReference>
<evidence type="ECO:0000259" key="2">
    <source>
        <dbReference type="Pfam" id="PF05088"/>
    </source>
</evidence>
<dbReference type="Pfam" id="PF21074">
    <property type="entry name" value="GDH_C"/>
    <property type="match status" value="1"/>
</dbReference>
<evidence type="ECO:0000259" key="5">
    <source>
        <dbReference type="Pfam" id="PF21076"/>
    </source>
</evidence>
<organism evidence="7 8">
    <name type="scientific">Novosphingobium nitrogenifigens DSM 19370</name>
    <dbReference type="NCBI Taxonomy" id="983920"/>
    <lineage>
        <taxon>Bacteria</taxon>
        <taxon>Pseudomonadati</taxon>
        <taxon>Pseudomonadota</taxon>
        <taxon>Alphaproteobacteria</taxon>
        <taxon>Sphingomonadales</taxon>
        <taxon>Sphingomonadaceae</taxon>
        <taxon>Novosphingobium</taxon>
    </lineage>
</organism>
<gene>
    <name evidence="7" type="ORF">Y88_2519</name>
</gene>
<sequence>MATLADAASAAASNPLNSSSSSIEGLSLEATLTQRFADSLLPAEAADFDAARLAEAARFALRTALRRKGAEPALAIESVAGTDTTPRYLRIAVVNDDMPFLVDSVCATVSHHGLAIDRMVHPVLAVRRDPDGRLVSLPEGEAIGELRESIIYLETERVDARGRRELVEGLHRTLADVRAAVADWSTMQATMIEDARKLPDPEAAALMRWLGDGMLTQLGHLVCYRDGSADRRLGICRASHAPLLSDSSYARAFALFDAADEQGTTVRVPLVVKANRVSRVHRFVPLDLFLVPVREKGQVVALSVHAGVWTSAALSAPPDRVPLMRSQLEALTVKLGISPQGHAGKALVHALTALPHDLLISFADADLERIATTMMSLLDRPRPRLELVRAPLERHLFAFVWLPRDVQSTQVRQRVQAMLESAVGVQVIDWSLQVDGNALALLRFVLDFRDGTGEPDAHALDQALQAMVRGWDSAVETELARTEDPSRAAAIAARYADAFPITYRHTYGPAEAAEDIRVMRVLHGAGAPRRATRLHRLGAEEDLRLKLYQREGAIVLSDAVPVLENFGFRVMQEMPTALANGRLGFVHDFLVGVPTEIGVDALLARRAEIEDSLAAVLNGQAENDGFNRLIGAAGLSPREANWLRAWYRYLRQTGLGVDLVTAVSALRRAGTVTGGLIDLFLARHDPLFAGDRDSAEIEAEEAIRLGLAQVAAISDDRLLRAFHALVRAILRTNAFAPAGEEALAFKIESGAVPGLPRPVPWREIFVYSPRVEGIHLRAGPVARGGLRWSDRRDDFRTEILGLMKAQRVKNAVIVPTGAKGGFYPKQLPDPARDRDGWLAEGRASYQVFIRALLSVTDNIVTGSVAHPAGVVLRDGDDPYFVVAADKGTATFSDTANAIATEHDFWLDDAFASGGSKGYDHKAMGITARGAWISVQRHFRELGLDVQEHPVSVVGVGDMSGDVFGNGMLLSQAIRLVAAFDHRHIFLDPDPDPTRAWQERARMFALPRSSWDDYDRAVLSEGGGIFPRSQKSIPLSPQVRALLGLEIEAIDPDTLISLILTAPVDLLWFGGIGTYVRASHENNVTVGDPANDAVRVSANEVRARVIGEGANLGMTQAARIEFSIAGAGGLGGRVNTDFIDNSAGVDCSDNEVNIKIALASAKRAGRLDEDGRVRLLVEMTDAVSALVLADNRLQALALSIAERGGPAAVPALSRLVDVLEDAGELDRETEGLATSEDYARRATAGHGFTRPEIAVLLSTAKLLLQRALEESDVVDDPVLEAELFAAFPEAMHEDFAANIAHHRLRREIIATKLANRIINRMGPVHPFELVEEEGCSLAQVAAAFVAAERLLDLDATWALLDGADMAEEARLAMYERTSRALRGHVADVLRSGRGTQKVDDLIEDLAGGVGLLSHTAAQLLRGEAQAEGRRLAAELAAEGIPAEIAARVVHLYAMDGAIGLAHLAAERKVDATALTGAFADLGAALGLDWAQQAASRMVPSDPWERLLVAGLARDFQQMRLEFLARSGSGDPSAHTTEWLALHAAPVRQFHALIARAQASGVVGPAMLAQLASQARTLLAR</sequence>
<comment type="caution">
    <text evidence="7">The sequence shown here is derived from an EMBL/GenBank/DDBJ whole genome shotgun (WGS) entry which is preliminary data.</text>
</comment>
<keyword evidence="1" id="KW-0560">Oxidoreductase</keyword>
<name>F1Z6S5_9SPHN</name>
<dbReference type="SUPFAM" id="SSF51735">
    <property type="entry name" value="NAD(P)-binding Rossmann-fold domains"/>
    <property type="match status" value="1"/>
</dbReference>
<dbReference type="Pfam" id="PF21078">
    <property type="entry name" value="GDH_HM3"/>
    <property type="match status" value="1"/>
</dbReference>
<feature type="domain" description="NAD-glutamate dehydrogenase ACT3" evidence="6">
    <location>
        <begin position="539"/>
        <end position="596"/>
    </location>
</feature>
<dbReference type="Pfam" id="PF21079">
    <property type="entry name" value="GDH_HM2"/>
    <property type="match status" value="1"/>
</dbReference>
<dbReference type="InterPro" id="IPR024727">
    <property type="entry name" value="NAD_Glu_DH_N_ACT1"/>
</dbReference>
<dbReference type="RefSeq" id="WP_008070102.1">
    <property type="nucleotide sequence ID" value="NZ_AQWK01000003.1"/>
</dbReference>
<accession>F1Z6S5</accession>
<protein>
    <submittedName>
        <fullName evidence="7">Glutamate dehydrogenase (NAD)</fullName>
    </submittedName>
</protein>
<evidence type="ECO:0000259" key="3">
    <source>
        <dbReference type="Pfam" id="PF21074"/>
    </source>
</evidence>
<dbReference type="STRING" id="983920.Y88_2519"/>